<dbReference type="OrthoDB" id="2134857at2759"/>
<protein>
    <submittedName>
        <fullName evidence="3">Uncharacterized protein</fullName>
    </submittedName>
</protein>
<feature type="region of interest" description="Disordered" evidence="2">
    <location>
        <begin position="1"/>
        <end position="22"/>
    </location>
</feature>
<accession>A0A9Q1FL89</accession>
<evidence type="ECO:0000256" key="1">
    <source>
        <dbReference type="SAM" id="Coils"/>
    </source>
</evidence>
<keyword evidence="1" id="KW-0175">Coiled coil</keyword>
<proteinExistence type="predicted"/>
<evidence type="ECO:0000313" key="3">
    <source>
        <dbReference type="EMBL" id="KAJ8360747.1"/>
    </source>
</evidence>
<feature type="coiled-coil region" evidence="1">
    <location>
        <begin position="160"/>
        <end position="205"/>
    </location>
</feature>
<reference evidence="3" key="1">
    <citation type="journal article" date="2023" name="Science">
        <title>Genome structures resolve the early diversification of teleost fishes.</title>
        <authorList>
            <person name="Parey E."/>
            <person name="Louis A."/>
            <person name="Montfort J."/>
            <person name="Bouchez O."/>
            <person name="Roques C."/>
            <person name="Iampietro C."/>
            <person name="Lluch J."/>
            <person name="Castinel A."/>
            <person name="Donnadieu C."/>
            <person name="Desvignes T."/>
            <person name="Floi Bucao C."/>
            <person name="Jouanno E."/>
            <person name="Wen M."/>
            <person name="Mejri S."/>
            <person name="Dirks R."/>
            <person name="Jansen H."/>
            <person name="Henkel C."/>
            <person name="Chen W.J."/>
            <person name="Zahm M."/>
            <person name="Cabau C."/>
            <person name="Klopp C."/>
            <person name="Thompson A.W."/>
            <person name="Robinson-Rechavi M."/>
            <person name="Braasch I."/>
            <person name="Lecointre G."/>
            <person name="Bobe J."/>
            <person name="Postlethwait J.H."/>
            <person name="Berthelot C."/>
            <person name="Roest Crollius H."/>
            <person name="Guiguen Y."/>
        </authorList>
    </citation>
    <scope>NUCLEOTIDE SEQUENCE</scope>
    <source>
        <strain evidence="3">WJC10195</strain>
    </source>
</reference>
<dbReference type="PANTHER" id="PTHR21683:SF2">
    <property type="entry name" value="COILED-COIL DOMAIN-CONTAINING PROTEIN 42 LIKE-2-LIKE"/>
    <property type="match status" value="1"/>
</dbReference>
<keyword evidence="4" id="KW-1185">Reference proteome</keyword>
<dbReference type="PANTHER" id="PTHR21683">
    <property type="entry name" value="COILED-COIL DOMAIN-CONTAINING PROTEIN 42 LIKE-2-LIKE-RELATED"/>
    <property type="match status" value="1"/>
</dbReference>
<comment type="caution">
    <text evidence="3">The sequence shown here is derived from an EMBL/GenBank/DDBJ whole genome shotgun (WGS) entry which is preliminary data.</text>
</comment>
<name>A0A9Q1FL89_SYNKA</name>
<sequence length="291" mass="34763">MQRKKDEEETDKELRMQEKSESTLLSVEEHKENLQKTVHRMEECKEDFQEYLKARFLHAIQFRIKAADQQVAMRKVKQDKQLITQRQENLRDLDEEISELTEERDHLEKCAQKYVVYSHYMDTFVQATKMEAQRVMSRFRTLVVAREHLRKTSHQGQERIQDARVNLDSVTKERGDAEMQLNSAIAQYQRQLDEAQQNLMHWDSTWIRIQKTAAEQTIFFGKIRMACFNLYRNVCERSRYCRECPVHSEDTAGQLKMIEAFITQWMKTLKMTKTTTSQEEQGTIKRHVIFA</sequence>
<organism evidence="3 4">
    <name type="scientific">Synaphobranchus kaupii</name>
    <name type="common">Kaup's arrowtooth eel</name>
    <dbReference type="NCBI Taxonomy" id="118154"/>
    <lineage>
        <taxon>Eukaryota</taxon>
        <taxon>Metazoa</taxon>
        <taxon>Chordata</taxon>
        <taxon>Craniata</taxon>
        <taxon>Vertebrata</taxon>
        <taxon>Euteleostomi</taxon>
        <taxon>Actinopterygii</taxon>
        <taxon>Neopterygii</taxon>
        <taxon>Teleostei</taxon>
        <taxon>Anguilliformes</taxon>
        <taxon>Synaphobranchidae</taxon>
        <taxon>Synaphobranchus</taxon>
    </lineage>
</organism>
<evidence type="ECO:0000256" key="2">
    <source>
        <dbReference type="SAM" id="MobiDB-lite"/>
    </source>
</evidence>
<gene>
    <name evidence="3" type="ORF">SKAU_G00172720</name>
</gene>
<feature type="coiled-coil region" evidence="1">
    <location>
        <begin position="76"/>
        <end position="110"/>
    </location>
</feature>
<dbReference type="AlphaFoldDB" id="A0A9Q1FL89"/>
<dbReference type="InterPro" id="IPR051147">
    <property type="entry name" value="CFAP_domain-containing"/>
</dbReference>
<dbReference type="Proteomes" id="UP001152622">
    <property type="component" value="Chromosome 5"/>
</dbReference>
<dbReference type="EMBL" id="JAINUF010000005">
    <property type="protein sequence ID" value="KAJ8360747.1"/>
    <property type="molecule type" value="Genomic_DNA"/>
</dbReference>
<evidence type="ECO:0000313" key="4">
    <source>
        <dbReference type="Proteomes" id="UP001152622"/>
    </source>
</evidence>